<dbReference type="EMBL" id="JANBVO010000022">
    <property type="protein sequence ID" value="KAJ9142336.1"/>
    <property type="molecule type" value="Genomic_DNA"/>
</dbReference>
<evidence type="ECO:0000313" key="1">
    <source>
        <dbReference type="EMBL" id="KAJ9142336.1"/>
    </source>
</evidence>
<name>A0AA38RWL7_9PEZI</name>
<gene>
    <name evidence="1" type="ORF">NKR23_g7317</name>
</gene>
<proteinExistence type="predicted"/>
<evidence type="ECO:0000313" key="2">
    <source>
        <dbReference type="Proteomes" id="UP001174694"/>
    </source>
</evidence>
<comment type="caution">
    <text evidence="1">The sequence shown here is derived from an EMBL/GenBank/DDBJ whole genome shotgun (WGS) entry which is preliminary data.</text>
</comment>
<reference evidence="1" key="1">
    <citation type="submission" date="2022-07" db="EMBL/GenBank/DDBJ databases">
        <title>Fungi with potential for degradation of polypropylene.</title>
        <authorList>
            <person name="Gostincar C."/>
        </authorList>
    </citation>
    <scope>NUCLEOTIDE SEQUENCE</scope>
    <source>
        <strain evidence="1">EXF-13308</strain>
    </source>
</reference>
<protein>
    <submittedName>
        <fullName evidence="1">Uncharacterized protein</fullName>
    </submittedName>
</protein>
<organism evidence="1 2">
    <name type="scientific">Pleurostoma richardsiae</name>
    <dbReference type="NCBI Taxonomy" id="41990"/>
    <lineage>
        <taxon>Eukaryota</taxon>
        <taxon>Fungi</taxon>
        <taxon>Dikarya</taxon>
        <taxon>Ascomycota</taxon>
        <taxon>Pezizomycotina</taxon>
        <taxon>Sordariomycetes</taxon>
        <taxon>Sordariomycetidae</taxon>
        <taxon>Calosphaeriales</taxon>
        <taxon>Pleurostomataceae</taxon>
        <taxon>Pleurostoma</taxon>
    </lineage>
</organism>
<sequence length="86" mass="9496">MSDEQIIYLSPSTFRRISSSCTTMSSDYNTSSFRRISALGLIRDQQVEDTEEVSPVLRSYDSLTIGSIEGAHEASSGSRSAARWGR</sequence>
<dbReference type="AlphaFoldDB" id="A0AA38RWL7"/>
<dbReference type="Proteomes" id="UP001174694">
    <property type="component" value="Unassembled WGS sequence"/>
</dbReference>
<accession>A0AA38RWL7</accession>
<keyword evidence="2" id="KW-1185">Reference proteome</keyword>